<comment type="caution">
    <text evidence="3">The sequence shown here is derived from an EMBL/GenBank/DDBJ whole genome shotgun (WGS) entry which is preliminary data.</text>
</comment>
<gene>
    <name evidence="3" type="ORF">GCM10011372_04140</name>
</gene>
<reference evidence="3" key="1">
    <citation type="journal article" date="2014" name="Int. J. Syst. Evol. Microbiol.">
        <title>Complete genome sequence of Corynebacterium casei LMG S-19264T (=DSM 44701T), isolated from a smear-ripened cheese.</title>
        <authorList>
            <consortium name="US DOE Joint Genome Institute (JGI-PGF)"/>
            <person name="Walter F."/>
            <person name="Albersmeier A."/>
            <person name="Kalinowski J."/>
            <person name="Ruckert C."/>
        </authorList>
    </citation>
    <scope>NUCLEOTIDE SEQUENCE</scope>
    <source>
        <strain evidence="3">CGMCC 1.8984</strain>
    </source>
</reference>
<dbReference type="SUPFAM" id="SSF50475">
    <property type="entry name" value="FMN-binding split barrel"/>
    <property type="match status" value="1"/>
</dbReference>
<dbReference type="Proteomes" id="UP000636956">
    <property type="component" value="Unassembled WGS sequence"/>
</dbReference>
<reference evidence="3" key="2">
    <citation type="submission" date="2020-09" db="EMBL/GenBank/DDBJ databases">
        <authorList>
            <person name="Sun Q."/>
            <person name="Zhou Y."/>
        </authorList>
    </citation>
    <scope>NUCLEOTIDE SEQUENCE</scope>
    <source>
        <strain evidence="3">CGMCC 1.8984</strain>
    </source>
</reference>
<organism evidence="3 4">
    <name type="scientific">Agromyces bauzanensis</name>
    <dbReference type="NCBI Taxonomy" id="1308924"/>
    <lineage>
        <taxon>Bacteria</taxon>
        <taxon>Bacillati</taxon>
        <taxon>Actinomycetota</taxon>
        <taxon>Actinomycetes</taxon>
        <taxon>Micrococcales</taxon>
        <taxon>Microbacteriaceae</taxon>
        <taxon>Agromyces</taxon>
    </lineage>
</organism>
<evidence type="ECO:0000313" key="3">
    <source>
        <dbReference type="EMBL" id="GGJ69491.1"/>
    </source>
</evidence>
<evidence type="ECO:0000256" key="2">
    <source>
        <dbReference type="ARBA" id="ARBA00049106"/>
    </source>
</evidence>
<dbReference type="PANTHER" id="PTHR39428:SF1">
    <property type="entry name" value="F420H(2)-DEPENDENT QUINONE REDUCTASE RV1261C"/>
    <property type="match status" value="1"/>
</dbReference>
<protein>
    <recommendedName>
        <fullName evidence="5">Nitroreductase family deazaflavin-dependent oxidoreductase</fullName>
    </recommendedName>
</protein>
<dbReference type="InterPro" id="IPR012349">
    <property type="entry name" value="Split_barrel_FMN-bd"/>
</dbReference>
<evidence type="ECO:0008006" key="5">
    <source>
        <dbReference type="Google" id="ProtNLM"/>
    </source>
</evidence>
<comment type="catalytic activity">
    <reaction evidence="2">
        <text>oxidized coenzyme F420-(gamma-L-Glu)(n) + a quinol + H(+) = reduced coenzyme F420-(gamma-L-Glu)(n) + a quinone</text>
        <dbReference type="Rhea" id="RHEA:39663"/>
        <dbReference type="Rhea" id="RHEA-COMP:12939"/>
        <dbReference type="Rhea" id="RHEA-COMP:14378"/>
        <dbReference type="ChEBI" id="CHEBI:15378"/>
        <dbReference type="ChEBI" id="CHEBI:24646"/>
        <dbReference type="ChEBI" id="CHEBI:132124"/>
        <dbReference type="ChEBI" id="CHEBI:133980"/>
        <dbReference type="ChEBI" id="CHEBI:139511"/>
    </reaction>
</comment>
<comment type="similarity">
    <text evidence="1">Belongs to the F420H(2)-dependent quinone reductase family.</text>
</comment>
<dbReference type="GO" id="GO:0005886">
    <property type="term" value="C:plasma membrane"/>
    <property type="evidence" value="ECO:0007669"/>
    <property type="project" value="TreeGrafter"/>
</dbReference>
<proteinExistence type="inferred from homology"/>
<sequence>MATVLQVVRTVVAPLTRTRVFRAVGPLVLPPVERVLARATGGRVQLSGLLVPSLVLHSTGARTGLERDTYLMYTPDGHGRAIVAGTSFAQERHPAWTYNLLAHPDAAITVRGRRMPVRATRIRGEERERAWARIEAQWPGYRAYERDSGREVRLFRLQPLADPHHVSM</sequence>
<dbReference type="RefSeq" id="WP_188741754.1">
    <property type="nucleotide sequence ID" value="NZ_BAABFW010000041.1"/>
</dbReference>
<dbReference type="Pfam" id="PF04075">
    <property type="entry name" value="F420H2_quin_red"/>
    <property type="match status" value="1"/>
</dbReference>
<dbReference type="PANTHER" id="PTHR39428">
    <property type="entry name" value="F420H(2)-DEPENDENT QUINONE REDUCTASE RV1261C"/>
    <property type="match status" value="1"/>
</dbReference>
<evidence type="ECO:0000256" key="1">
    <source>
        <dbReference type="ARBA" id="ARBA00008710"/>
    </source>
</evidence>
<dbReference type="GO" id="GO:0016491">
    <property type="term" value="F:oxidoreductase activity"/>
    <property type="evidence" value="ECO:0007669"/>
    <property type="project" value="InterPro"/>
</dbReference>
<dbReference type="GO" id="GO:0070967">
    <property type="term" value="F:coenzyme F420 binding"/>
    <property type="evidence" value="ECO:0007669"/>
    <property type="project" value="TreeGrafter"/>
</dbReference>
<dbReference type="AlphaFoldDB" id="A0A917PB64"/>
<keyword evidence="4" id="KW-1185">Reference proteome</keyword>
<accession>A0A917PB64</accession>
<dbReference type="Gene3D" id="2.30.110.10">
    <property type="entry name" value="Electron Transport, Fmn-binding Protein, Chain A"/>
    <property type="match status" value="1"/>
</dbReference>
<evidence type="ECO:0000313" key="4">
    <source>
        <dbReference type="Proteomes" id="UP000636956"/>
    </source>
</evidence>
<dbReference type="InterPro" id="IPR004378">
    <property type="entry name" value="F420H2_quin_Rdtase"/>
</dbReference>
<name>A0A917PB64_9MICO</name>
<dbReference type="NCBIfam" id="TIGR00026">
    <property type="entry name" value="hi_GC_TIGR00026"/>
    <property type="match status" value="1"/>
</dbReference>
<dbReference type="EMBL" id="BMMD01000001">
    <property type="protein sequence ID" value="GGJ69491.1"/>
    <property type="molecule type" value="Genomic_DNA"/>
</dbReference>